<evidence type="ECO:0000313" key="3">
    <source>
        <dbReference type="Proteomes" id="UP001165444"/>
    </source>
</evidence>
<reference evidence="2 3" key="1">
    <citation type="submission" date="2022-03" db="EMBL/GenBank/DDBJ databases">
        <title>Parabacteroides sp. nov. isolated from swine feces.</title>
        <authorList>
            <person name="Bak J.E."/>
        </authorList>
    </citation>
    <scope>NUCLEOTIDE SEQUENCE [LARGE SCALE GENOMIC DNA]</scope>
    <source>
        <strain evidence="2 3">AGMB00274</strain>
    </source>
</reference>
<dbReference type="CDD" id="cd18873">
    <property type="entry name" value="NUDIX_NadM_like"/>
    <property type="match status" value="1"/>
</dbReference>
<name>A0ABT0C1K1_9BACT</name>
<comment type="caution">
    <text evidence="2">The sequence shown here is derived from an EMBL/GenBank/DDBJ whole genome shotgun (WGS) entry which is preliminary data.</text>
</comment>
<keyword evidence="3" id="KW-1185">Reference proteome</keyword>
<evidence type="ECO:0000259" key="1">
    <source>
        <dbReference type="PROSITE" id="PS51462"/>
    </source>
</evidence>
<proteinExistence type="predicted"/>
<dbReference type="SUPFAM" id="SSF55811">
    <property type="entry name" value="Nudix"/>
    <property type="match status" value="1"/>
</dbReference>
<dbReference type="Gene3D" id="3.90.79.10">
    <property type="entry name" value="Nucleoside Triphosphate Pyrophosphohydrolase"/>
    <property type="match status" value="1"/>
</dbReference>
<dbReference type="InterPro" id="IPR036390">
    <property type="entry name" value="WH_DNA-bd_sf"/>
</dbReference>
<dbReference type="InterPro" id="IPR036388">
    <property type="entry name" value="WH-like_DNA-bd_sf"/>
</dbReference>
<protein>
    <submittedName>
        <fullName evidence="2">NUDIX domain-containing protein</fullName>
    </submittedName>
</protein>
<dbReference type="InterPro" id="IPR015797">
    <property type="entry name" value="NUDIX_hydrolase-like_dom_sf"/>
</dbReference>
<dbReference type="Gene3D" id="1.10.10.10">
    <property type="entry name" value="Winged helix-like DNA-binding domain superfamily/Winged helix DNA-binding domain"/>
    <property type="match status" value="1"/>
</dbReference>
<feature type="domain" description="Nudix hydrolase" evidence="1">
    <location>
        <begin position="14"/>
        <end position="160"/>
    </location>
</feature>
<dbReference type="InterPro" id="IPR000086">
    <property type="entry name" value="NUDIX_hydrolase_dom"/>
</dbReference>
<accession>A0ABT0C1K1</accession>
<dbReference type="PANTHER" id="PTHR43736:SF4">
    <property type="entry name" value="SLR1690 PROTEIN"/>
    <property type="match status" value="1"/>
</dbReference>
<dbReference type="PANTHER" id="PTHR43736">
    <property type="entry name" value="ADP-RIBOSE PYROPHOSPHATASE"/>
    <property type="match status" value="1"/>
</dbReference>
<dbReference type="PROSITE" id="PS51462">
    <property type="entry name" value="NUDIX"/>
    <property type="match status" value="1"/>
</dbReference>
<dbReference type="RefSeq" id="WP_022456380.1">
    <property type="nucleotide sequence ID" value="NZ_JAKZMM010000015.1"/>
</dbReference>
<evidence type="ECO:0000313" key="2">
    <source>
        <dbReference type="EMBL" id="MCJ2380506.1"/>
    </source>
</evidence>
<organism evidence="2 3">
    <name type="scientific">Parabacteroides faecalis</name>
    <dbReference type="NCBI Taxonomy" id="2924040"/>
    <lineage>
        <taxon>Bacteria</taxon>
        <taxon>Pseudomonadati</taxon>
        <taxon>Bacteroidota</taxon>
        <taxon>Bacteroidia</taxon>
        <taxon>Bacteroidales</taxon>
        <taxon>Tannerellaceae</taxon>
        <taxon>Parabacteroides</taxon>
    </lineage>
</organism>
<dbReference type="SUPFAM" id="SSF46785">
    <property type="entry name" value="Winged helix' DNA-binding domain"/>
    <property type="match status" value="1"/>
</dbReference>
<dbReference type="EMBL" id="JAKZMM010000015">
    <property type="protein sequence ID" value="MCJ2380506.1"/>
    <property type="molecule type" value="Genomic_DNA"/>
</dbReference>
<dbReference type="Pfam" id="PF00293">
    <property type="entry name" value="NUDIX"/>
    <property type="match status" value="1"/>
</dbReference>
<sequence length="246" mass="28841">MENQKERISSPFCPYVSVDCVLLGINEDKLSVLLVERKLLENNAVGYKLPGSLIYETEELDDAALRVMKEAVGYTQMSLRQFHTFGSVARTANKEDILWLEKESHTKVTRIVTVVYLALSKKGKTVNNLDKNETMRWFPVEDLPDLPFDHKSIVEESVNEIRNWVEREPAIIYEYLPSKFTAFQLRRTYEIIYNKKFDVRNFQKKMNLLGYIVPTDEMEVGVPHRAARYYRFNKVKYNKLRSSLNK</sequence>
<gene>
    <name evidence="2" type="ORF">MUN53_07780</name>
</gene>
<dbReference type="Pfam" id="PF21906">
    <property type="entry name" value="WHD_NrtR"/>
    <property type="match status" value="1"/>
</dbReference>
<dbReference type="InterPro" id="IPR054105">
    <property type="entry name" value="WHD_NrtR"/>
</dbReference>
<dbReference type="Proteomes" id="UP001165444">
    <property type="component" value="Unassembled WGS sequence"/>
</dbReference>